<evidence type="ECO:0000313" key="3">
    <source>
        <dbReference type="EnsemblPlants" id="KRH57773"/>
    </source>
</evidence>
<dbReference type="STRING" id="3847.A0A0R0JSJ9"/>
<reference evidence="3" key="2">
    <citation type="submission" date="2018-02" db="UniProtKB">
        <authorList>
            <consortium name="EnsemblPlants"/>
        </authorList>
    </citation>
    <scope>IDENTIFICATION</scope>
    <source>
        <strain evidence="3">Williams 82</strain>
    </source>
</reference>
<dbReference type="OrthoDB" id="1040769at2759"/>
<dbReference type="Proteomes" id="UP000008827">
    <property type="component" value="Chromosome 5"/>
</dbReference>
<keyword evidence="4" id="KW-1185">Reference proteome</keyword>
<dbReference type="InterPro" id="IPR003871">
    <property type="entry name" value="RFA1B/D_OB_1st"/>
</dbReference>
<protein>
    <recommendedName>
        <fullName evidence="1">Replication protein A 70 kDa DNA-binding subunit B/D first OB fold domain-containing protein</fullName>
    </recommendedName>
</protein>
<dbReference type="Pfam" id="PF02721">
    <property type="entry name" value="DUF223"/>
    <property type="match status" value="1"/>
</dbReference>
<evidence type="ECO:0000313" key="2">
    <source>
        <dbReference type="EMBL" id="KRH57773.1"/>
    </source>
</evidence>
<name>A0A0R0JSJ9_SOYBN</name>
<dbReference type="PANTHER" id="PTHR47165">
    <property type="entry name" value="OS03G0429900 PROTEIN"/>
    <property type="match status" value="1"/>
</dbReference>
<accession>A0A0R0JSJ9</accession>
<dbReference type="GO" id="GO:0006289">
    <property type="term" value="P:nucleotide-excision repair"/>
    <property type="evidence" value="ECO:0000318"/>
    <property type="project" value="GO_Central"/>
</dbReference>
<dbReference type="OMA" id="PCTIRIK"/>
<dbReference type="GO" id="GO:0051321">
    <property type="term" value="P:meiotic cell cycle"/>
    <property type="evidence" value="ECO:0000318"/>
    <property type="project" value="GO_Central"/>
</dbReference>
<evidence type="ECO:0000313" key="4">
    <source>
        <dbReference type="Proteomes" id="UP000008827"/>
    </source>
</evidence>
<dbReference type="GO" id="GO:0003684">
    <property type="term" value="F:damaged DNA binding"/>
    <property type="evidence" value="ECO:0000318"/>
    <property type="project" value="GO_Central"/>
</dbReference>
<dbReference type="PaxDb" id="3847-GLYMA05G17190.1"/>
<dbReference type="CDD" id="cd04480">
    <property type="entry name" value="RPA1_DBD_A_like"/>
    <property type="match status" value="1"/>
</dbReference>
<gene>
    <name evidence="2" type="ORF">GLYMA_05G083400</name>
</gene>
<dbReference type="GO" id="GO:0043047">
    <property type="term" value="F:single-stranded telomeric DNA binding"/>
    <property type="evidence" value="ECO:0000318"/>
    <property type="project" value="GO_Central"/>
</dbReference>
<sequence>MANKYNSIVEINAEKESWRIIVKVLRLWMVYDVSTHKQTSNNKIPLSMEMVLVDSKTLIYKFEKSLQKGKVYSIQFFGVAENGGMYRTTHHKYKIVFQYSTKVVLVDNASVPDSVYDFVPIKAIVCGGYDNDYLVEDDGLSIECTLFGPFVDELNAFLESGEVENVVVIVHVAKIKLHLQNCICGTRVVFNAKCEEVKELATRMSEDFLYNTPRKTISALKDCFEDTCFVVFGTMKHVVDDEEWWYTACTCNKCRIKVGVIDKTDSATFVIFDWDATILFSKSCANMFETYQKRGLVGTFPRDITNLVDRFFLFKVEVKSVCNSQFEKTFRVKKIYTNLSIIKLLKEGLVDDTSLTQTQDSKELTPTKHNFCCKSAVGELTPNESEFAIRNQENDILFNNSGDLTPVGIVFGTQIHSLTKNMEGADKQLESGCLENVKTKENSRSQSLEMHLPLNFLKKRIKVEKI</sequence>
<dbReference type="EnsemblPlants" id="KRH57773">
    <property type="protein sequence ID" value="KRH57773"/>
    <property type="gene ID" value="GLYMA_05G083400"/>
</dbReference>
<dbReference type="GO" id="GO:0007004">
    <property type="term" value="P:telomere maintenance via telomerase"/>
    <property type="evidence" value="ECO:0000318"/>
    <property type="project" value="GO_Central"/>
</dbReference>
<evidence type="ECO:0000259" key="1">
    <source>
        <dbReference type="Pfam" id="PF02721"/>
    </source>
</evidence>
<organism evidence="2">
    <name type="scientific">Glycine max</name>
    <name type="common">Soybean</name>
    <name type="synonym">Glycine hispida</name>
    <dbReference type="NCBI Taxonomy" id="3847"/>
    <lineage>
        <taxon>Eukaryota</taxon>
        <taxon>Viridiplantae</taxon>
        <taxon>Streptophyta</taxon>
        <taxon>Embryophyta</taxon>
        <taxon>Tracheophyta</taxon>
        <taxon>Spermatophyta</taxon>
        <taxon>Magnoliopsida</taxon>
        <taxon>eudicotyledons</taxon>
        <taxon>Gunneridae</taxon>
        <taxon>Pentapetalae</taxon>
        <taxon>rosids</taxon>
        <taxon>fabids</taxon>
        <taxon>Fabales</taxon>
        <taxon>Fabaceae</taxon>
        <taxon>Papilionoideae</taxon>
        <taxon>50 kb inversion clade</taxon>
        <taxon>NPAAA clade</taxon>
        <taxon>indigoferoid/millettioid clade</taxon>
        <taxon>Phaseoleae</taxon>
        <taxon>Glycine</taxon>
        <taxon>Glycine subgen. Soja</taxon>
    </lineage>
</organism>
<dbReference type="GO" id="GO:0005662">
    <property type="term" value="C:DNA replication factor A complex"/>
    <property type="evidence" value="ECO:0000318"/>
    <property type="project" value="GO_Central"/>
</dbReference>
<dbReference type="SUPFAM" id="SSF50249">
    <property type="entry name" value="Nucleic acid-binding proteins"/>
    <property type="match status" value="2"/>
</dbReference>
<dbReference type="InParanoid" id="A0A0R0JSJ9"/>
<feature type="domain" description="Replication protein A 70 kDa DNA-binding subunit B/D first OB fold" evidence="1">
    <location>
        <begin position="4"/>
        <end position="104"/>
    </location>
</feature>
<reference evidence="2 3" key="1">
    <citation type="journal article" date="2010" name="Nature">
        <title>Genome sequence of the palaeopolyploid soybean.</title>
        <authorList>
            <person name="Schmutz J."/>
            <person name="Cannon S.B."/>
            <person name="Schlueter J."/>
            <person name="Ma J."/>
            <person name="Mitros T."/>
            <person name="Nelson W."/>
            <person name="Hyten D.L."/>
            <person name="Song Q."/>
            <person name="Thelen J.J."/>
            <person name="Cheng J."/>
            <person name="Xu D."/>
            <person name="Hellsten U."/>
            <person name="May G.D."/>
            <person name="Yu Y."/>
            <person name="Sakurai T."/>
            <person name="Umezawa T."/>
            <person name="Bhattacharyya M.K."/>
            <person name="Sandhu D."/>
            <person name="Valliyodan B."/>
            <person name="Lindquist E."/>
            <person name="Peto M."/>
            <person name="Grant D."/>
            <person name="Shu S."/>
            <person name="Goodstein D."/>
            <person name="Barry K."/>
            <person name="Futrell-Griggs M."/>
            <person name="Abernathy B."/>
            <person name="Du J."/>
            <person name="Tian Z."/>
            <person name="Zhu L."/>
            <person name="Gill N."/>
            <person name="Joshi T."/>
            <person name="Libault M."/>
            <person name="Sethuraman A."/>
            <person name="Zhang X.-C."/>
            <person name="Shinozaki K."/>
            <person name="Nguyen H.T."/>
            <person name="Wing R.A."/>
            <person name="Cregan P."/>
            <person name="Specht J."/>
            <person name="Grimwood J."/>
            <person name="Rokhsar D."/>
            <person name="Stacey G."/>
            <person name="Shoemaker R.C."/>
            <person name="Jackson S.A."/>
        </authorList>
    </citation>
    <scope>NUCLEOTIDE SEQUENCE [LARGE SCALE GENOMIC DNA]</scope>
    <source>
        <strain evidence="3">cv. Williams 82</strain>
        <tissue evidence="2">Callus</tissue>
    </source>
</reference>
<dbReference type="InterPro" id="IPR012340">
    <property type="entry name" value="NA-bd_OB-fold"/>
</dbReference>
<dbReference type="Gramene" id="KRH57773">
    <property type="protein sequence ID" value="KRH57773"/>
    <property type="gene ID" value="GLYMA_05G083400"/>
</dbReference>
<proteinExistence type="predicted"/>
<dbReference type="EMBL" id="CM000838">
    <property type="protein sequence ID" value="KRH57773.1"/>
    <property type="molecule type" value="Genomic_DNA"/>
</dbReference>
<dbReference type="AlphaFoldDB" id="A0A0R0JSJ9"/>
<dbReference type="GO" id="GO:0006260">
    <property type="term" value="P:DNA replication"/>
    <property type="evidence" value="ECO:0000318"/>
    <property type="project" value="GO_Central"/>
</dbReference>
<dbReference type="Gene3D" id="2.40.50.140">
    <property type="entry name" value="Nucleic acid-binding proteins"/>
    <property type="match status" value="4"/>
</dbReference>
<dbReference type="GO" id="GO:0000724">
    <property type="term" value="P:double-strand break repair via homologous recombination"/>
    <property type="evidence" value="ECO:0000318"/>
    <property type="project" value="GO_Central"/>
</dbReference>
<reference evidence="2" key="3">
    <citation type="submission" date="2018-07" db="EMBL/GenBank/DDBJ databases">
        <title>WGS assembly of Glycine max.</title>
        <authorList>
            <person name="Schmutz J."/>
            <person name="Cannon S."/>
            <person name="Schlueter J."/>
            <person name="Ma J."/>
            <person name="Mitros T."/>
            <person name="Nelson W."/>
            <person name="Hyten D."/>
            <person name="Song Q."/>
            <person name="Thelen J."/>
            <person name="Cheng J."/>
            <person name="Xu D."/>
            <person name="Hellsten U."/>
            <person name="May G."/>
            <person name="Yu Y."/>
            <person name="Sakurai T."/>
            <person name="Umezawa T."/>
            <person name="Bhattacharyya M."/>
            <person name="Sandhu D."/>
            <person name="Valliyodan B."/>
            <person name="Lindquist E."/>
            <person name="Peto M."/>
            <person name="Grant D."/>
            <person name="Shu S."/>
            <person name="Goodstein D."/>
            <person name="Barry K."/>
            <person name="Futrell-Griggs M."/>
            <person name="Abernathy B."/>
            <person name="Du J."/>
            <person name="Tian Z."/>
            <person name="Zhu L."/>
            <person name="Gill N."/>
            <person name="Joshi T."/>
            <person name="Libault M."/>
            <person name="Sethuraman A."/>
            <person name="Zhang X."/>
            <person name="Shinozaki K."/>
            <person name="Nguyen H."/>
            <person name="Wing R."/>
            <person name="Cregan P."/>
            <person name="Specht J."/>
            <person name="Grimwood J."/>
            <person name="Rokhsar D."/>
            <person name="Stacey G."/>
            <person name="Shoemaker R."/>
            <person name="Jackson S."/>
        </authorList>
    </citation>
    <scope>NUCLEOTIDE SEQUENCE</scope>
    <source>
        <tissue evidence="2">Callus</tissue>
    </source>
</reference>
<dbReference type="PANTHER" id="PTHR47165:SF4">
    <property type="entry name" value="OS03G0429900 PROTEIN"/>
    <property type="match status" value="1"/>
</dbReference>